<dbReference type="Pfam" id="PF01381">
    <property type="entry name" value="HTH_3"/>
    <property type="match status" value="1"/>
</dbReference>
<evidence type="ECO:0000256" key="1">
    <source>
        <dbReference type="ARBA" id="ARBA00023125"/>
    </source>
</evidence>
<dbReference type="eggNOG" id="COG1476">
    <property type="taxonomic scope" value="Bacteria"/>
</dbReference>
<dbReference type="GO" id="GO:0003677">
    <property type="term" value="F:DNA binding"/>
    <property type="evidence" value="ECO:0007669"/>
    <property type="project" value="UniProtKB-KW"/>
</dbReference>
<dbReference type="AlphaFoldDB" id="A0A084JA07"/>
<reference evidence="3 4" key="1">
    <citation type="submission" date="2014-07" db="EMBL/GenBank/DDBJ databases">
        <title>Draft genome of Clostridium sulfidigenes 113A isolated from sediments associated with methane hydrate from Krishna Godavari basin.</title>
        <authorList>
            <person name="Honkalas V.S."/>
            <person name="Dabir A.P."/>
            <person name="Arora P."/>
            <person name="Dhakephalkar P.K."/>
        </authorList>
    </citation>
    <scope>NUCLEOTIDE SEQUENCE [LARGE SCALE GENOMIC DNA]</scope>
    <source>
        <strain evidence="3 4">113A</strain>
    </source>
</reference>
<dbReference type="CDD" id="cd00093">
    <property type="entry name" value="HTH_XRE"/>
    <property type="match status" value="1"/>
</dbReference>
<dbReference type="RefSeq" id="WP_035133848.1">
    <property type="nucleotide sequence ID" value="NZ_JPMD01000030.1"/>
</dbReference>
<dbReference type="Gene3D" id="1.10.260.40">
    <property type="entry name" value="lambda repressor-like DNA-binding domains"/>
    <property type="match status" value="1"/>
</dbReference>
<dbReference type="SMART" id="SM00530">
    <property type="entry name" value="HTH_XRE"/>
    <property type="match status" value="1"/>
</dbReference>
<gene>
    <name evidence="3" type="ORF">IO99_12870</name>
</gene>
<feature type="domain" description="HTH cro/C1-type" evidence="2">
    <location>
        <begin position="10"/>
        <end position="64"/>
    </location>
</feature>
<dbReference type="Proteomes" id="UP000028542">
    <property type="component" value="Unassembled WGS sequence"/>
</dbReference>
<evidence type="ECO:0000313" key="4">
    <source>
        <dbReference type="Proteomes" id="UP000028542"/>
    </source>
</evidence>
<dbReference type="Gene3D" id="1.25.40.10">
    <property type="entry name" value="Tetratricopeptide repeat domain"/>
    <property type="match status" value="1"/>
</dbReference>
<dbReference type="SUPFAM" id="SSF47413">
    <property type="entry name" value="lambda repressor-like DNA-binding domains"/>
    <property type="match status" value="1"/>
</dbReference>
<organism evidence="3 4">
    <name type="scientific">Clostridium sulfidigenes</name>
    <dbReference type="NCBI Taxonomy" id="318464"/>
    <lineage>
        <taxon>Bacteria</taxon>
        <taxon>Bacillati</taxon>
        <taxon>Bacillota</taxon>
        <taxon>Clostridia</taxon>
        <taxon>Eubacteriales</taxon>
        <taxon>Clostridiaceae</taxon>
        <taxon>Clostridium</taxon>
    </lineage>
</organism>
<proteinExistence type="predicted"/>
<dbReference type="EMBL" id="JPMD01000030">
    <property type="protein sequence ID" value="KEZ85791.1"/>
    <property type="molecule type" value="Genomic_DNA"/>
</dbReference>
<dbReference type="InterPro" id="IPR001387">
    <property type="entry name" value="Cro/C1-type_HTH"/>
</dbReference>
<comment type="caution">
    <text evidence="3">The sequence shown here is derived from an EMBL/GenBank/DDBJ whole genome shotgun (WGS) entry which is preliminary data.</text>
</comment>
<name>A0A084JA07_9CLOT</name>
<evidence type="ECO:0000313" key="3">
    <source>
        <dbReference type="EMBL" id="KEZ85791.1"/>
    </source>
</evidence>
<accession>A0A084JA07</accession>
<dbReference type="InterPro" id="IPR010982">
    <property type="entry name" value="Lambda_DNA-bd_dom_sf"/>
</dbReference>
<sequence>MNRLNIGETILHLRKEKKITQEQLASMIGISAGAVSKWETGNSTPDISLLSPLARALDTSLDVLLSFQQELSEVEVINIKKELVEVFLHQGYMDGELRCKEYEKEYPNSIYLKLIIAQLIQMYSMMSGNVSEECIKSRMEYCLTLLYQVTESKVSKYISVALFSIANIQMTLENYEESERALKELSNSFIDPMVLYSSLLQKQGKIEEAENMCKGMLLQYLNQSIAMIAILARLSKDEHNYEKATLYLDALNQVENTFKIGMGSGAYNYCRLYIEVGDKELAAKWFNNYVKELLSTEYDYSNNPYFENLKLEVNVEGQKIIRKKLFQSLMDEEDLKVLCGSLEYEEAIKALKNAVSEM</sequence>
<dbReference type="STRING" id="318464.IO99_12870"/>
<keyword evidence="1" id="KW-0238">DNA-binding</keyword>
<dbReference type="PANTHER" id="PTHR46558">
    <property type="entry name" value="TRACRIPTIONAL REGULATORY PROTEIN-RELATED-RELATED"/>
    <property type="match status" value="1"/>
</dbReference>
<dbReference type="InterPro" id="IPR011990">
    <property type="entry name" value="TPR-like_helical_dom_sf"/>
</dbReference>
<dbReference type="SUPFAM" id="SSF48452">
    <property type="entry name" value="TPR-like"/>
    <property type="match status" value="1"/>
</dbReference>
<dbReference type="PROSITE" id="PS50943">
    <property type="entry name" value="HTH_CROC1"/>
    <property type="match status" value="1"/>
</dbReference>
<keyword evidence="4" id="KW-1185">Reference proteome</keyword>
<protein>
    <submittedName>
        <fullName evidence="3">XRE family transcriptional regulator</fullName>
    </submittedName>
</protein>
<evidence type="ECO:0000259" key="2">
    <source>
        <dbReference type="PROSITE" id="PS50943"/>
    </source>
</evidence>
<dbReference type="PANTHER" id="PTHR46558:SF11">
    <property type="entry name" value="HTH-TYPE TRANSCRIPTIONAL REGULATOR XRE"/>
    <property type="match status" value="1"/>
</dbReference>